<proteinExistence type="predicted"/>
<dbReference type="InterPro" id="IPR029060">
    <property type="entry name" value="PIN-like_dom_sf"/>
</dbReference>
<dbReference type="InterPro" id="IPR002716">
    <property type="entry name" value="PIN_dom"/>
</dbReference>
<feature type="compositionally biased region" description="Polar residues" evidence="1">
    <location>
        <begin position="240"/>
        <end position="250"/>
    </location>
</feature>
<dbReference type="SMART" id="SM00670">
    <property type="entry name" value="PINc"/>
    <property type="match status" value="1"/>
</dbReference>
<feature type="compositionally biased region" description="Basic and acidic residues" evidence="1">
    <location>
        <begin position="200"/>
        <end position="211"/>
    </location>
</feature>
<dbReference type="EMBL" id="DF850018">
    <property type="protein sequence ID" value="GAT61238.1"/>
    <property type="molecule type" value="Genomic_DNA"/>
</dbReference>
<gene>
    <name evidence="3" type="ORF">MCHLO_17287</name>
</gene>
<feature type="region of interest" description="Disordered" evidence="1">
    <location>
        <begin position="167"/>
        <end position="376"/>
    </location>
</feature>
<dbReference type="Pfam" id="PF13638">
    <property type="entry name" value="PIN_4"/>
    <property type="match status" value="1"/>
</dbReference>
<name>A0ABQ0MDF6_MYCCL</name>
<feature type="compositionally biased region" description="Acidic residues" evidence="1">
    <location>
        <begin position="1051"/>
        <end position="1074"/>
    </location>
</feature>
<accession>A0ABQ0MDF6</accession>
<organism evidence="3 4">
    <name type="scientific">Mycena chlorophos</name>
    <name type="common">Agaric fungus</name>
    <name type="synonym">Agaricus chlorophos</name>
    <dbReference type="NCBI Taxonomy" id="658473"/>
    <lineage>
        <taxon>Eukaryota</taxon>
        <taxon>Fungi</taxon>
        <taxon>Dikarya</taxon>
        <taxon>Basidiomycota</taxon>
        <taxon>Agaricomycotina</taxon>
        <taxon>Agaricomycetes</taxon>
        <taxon>Agaricomycetidae</taxon>
        <taxon>Agaricales</taxon>
        <taxon>Marasmiineae</taxon>
        <taxon>Mycenaceae</taxon>
        <taxon>Mycena</taxon>
    </lineage>
</organism>
<feature type="region of interest" description="Disordered" evidence="1">
    <location>
        <begin position="961"/>
        <end position="980"/>
    </location>
</feature>
<dbReference type="PANTHER" id="PTHR15696">
    <property type="entry name" value="SMG-7 SUPPRESSOR WITH MORPHOLOGICAL EFFECT ON GENITALIA PROTEIN 7"/>
    <property type="match status" value="1"/>
</dbReference>
<dbReference type="CDD" id="cd09880">
    <property type="entry name" value="PIN_Smg5-6-like"/>
    <property type="match status" value="1"/>
</dbReference>
<dbReference type="PANTHER" id="PTHR15696:SF0">
    <property type="entry name" value="TELOMERASE-BINDING PROTEIN EST1A"/>
    <property type="match status" value="1"/>
</dbReference>
<feature type="compositionally biased region" description="Low complexity" evidence="1">
    <location>
        <begin position="324"/>
        <end position="361"/>
    </location>
</feature>
<dbReference type="Gene3D" id="1.25.40.10">
    <property type="entry name" value="Tetratricopeptide repeat domain"/>
    <property type="match status" value="1"/>
</dbReference>
<feature type="compositionally biased region" description="Basic and acidic residues" evidence="1">
    <location>
        <begin position="302"/>
        <end position="311"/>
    </location>
</feature>
<evidence type="ECO:0000256" key="1">
    <source>
        <dbReference type="SAM" id="MobiDB-lite"/>
    </source>
</evidence>
<evidence type="ECO:0000259" key="2">
    <source>
        <dbReference type="SMART" id="SM00670"/>
    </source>
</evidence>
<dbReference type="InterPro" id="IPR045153">
    <property type="entry name" value="Est1/Ebs1-like"/>
</dbReference>
<dbReference type="Proteomes" id="UP000815677">
    <property type="component" value="Unassembled WGS sequence"/>
</dbReference>
<feature type="region of interest" description="Disordered" evidence="1">
    <location>
        <begin position="398"/>
        <end position="431"/>
    </location>
</feature>
<reference evidence="3" key="1">
    <citation type="submission" date="2014-09" db="EMBL/GenBank/DDBJ databases">
        <title>Genome sequence of the luminous mushroom Mycena chlorophos for searching fungal bioluminescence genes.</title>
        <authorList>
            <person name="Tanaka Y."/>
            <person name="Kasuga D."/>
            <person name="Oba Y."/>
            <person name="Hase S."/>
            <person name="Sato K."/>
            <person name="Oba Y."/>
            <person name="Sakakibara Y."/>
        </authorList>
    </citation>
    <scope>NUCLEOTIDE SEQUENCE</scope>
</reference>
<evidence type="ECO:0000313" key="4">
    <source>
        <dbReference type="Proteomes" id="UP000815677"/>
    </source>
</evidence>
<sequence length="1290" mass="143055">MSSLLHTGRVQQSRQRTTQISRQTTRRCWTTYENSMNADRPRLYWPGGTLMPSTKRRGSSALDFANTQPSGMEGLRKLYTKCEVVSTRVMSSTRRPNRLVFAQTLRCKTRLTNKVVSSVITVDLDDEEKIVGVEEYREGQQGNGLSRPQHLPAERTLLLFAMHVDAGPASRKPRDRDAVPRDLQPTNIDQQLIMAKRRASKVDATRPRDRPPPQSRKQPNPQLVVSDSDAADADDFSRRLNISSSPTRNPAKQAPPPTRLFNPDRDPIPMRRTAEPENMSDAASSSRGVKASPPRETSGRQLFDHRKDDPVRFVMRKAPPTPKSSAEYVSASSNSSYAPSIASSSFTLSSTTDGSSASSALFDRKSHPNGDERGTTNVFAVQLKKLYRAITDLETKIKQEDSDETEDSGRVLLKTRDGENEELERDQERDKWKKQISDHKELAELIHNLLAISLAPSVPASLRNIPTKYNIILRLWSFAFHKLLESLRRASFTSNLALEHLQDFIYYAYTFYTGLLEEQTLNSFKSGWLEALGDLARYKMAVAAMVVGGSDGSAALTAAAVSAAGSTSDTLAPPAGPPAKSISDAPAARIDDSPSPSIGVAAARLLEVEPEKERWRCIARDWYGMGIADQPGHGKLHHHLGLLSREVDREELRGVYHFVKSMTTLHTFMTSRESVLPMWSATAQARRAVPEARQVDLFILLHGMLFTNIQLDDFSVTLARFIERLEIEGADERDWIMMAVINIGSILEYGKSTGVLKKAGGISTREAPGSASAMRVMAKRAQGGEDKMDVDEDASPAMSEAAEADNAEPPAAFRLAQDLAFAMLSHVLHHPMRKSSPYARSSLNPYLTVMLTFLATVLKHPKTLAAMERAIPWDDLVSFFSNIPRHVMSSQGLLDGRSSPQDRWAMITTGCAPPLSEDWCLRGMEWVGRKVYQHGFWKSGEDKRAEMEVLDDSDAVEITDGHIEDDSDDEDADAKAKSSAGDGELARRWVRVARCAVGIADVVDGFTWVEGTRQWRVEGTLANKASAWKEEDRRQKEEDERRRMGRRWGDDSMEVDEDAVDLSEESDEDDANDSEEVKALKARRKYLQSLLAADTKAAPSSPNRSRTRTTRAALPVVPGYTVLVIDTNILLSSLSLFSSIVESLQWTIIVPLPVIMELDGLSSNPTQLGEAAQAAMSYLSSHIRSHATSLKVQTSKGNYLTSLSVRAEQVDFTDGATERNMDDLILKAAIWQDEHWIDRSAILKSDAVATDNAVKVVLLSLDRNLRLKARSRQLPAASEKDLAMILASGT</sequence>
<protein>
    <recommendedName>
        <fullName evidence="2">PIN domain-containing protein</fullName>
    </recommendedName>
</protein>
<feature type="compositionally biased region" description="Polar residues" evidence="1">
    <location>
        <begin position="215"/>
        <end position="225"/>
    </location>
</feature>
<feature type="region of interest" description="Disordered" evidence="1">
    <location>
        <begin position="567"/>
        <end position="588"/>
    </location>
</feature>
<feature type="compositionally biased region" description="Basic and acidic residues" evidence="1">
    <location>
        <begin position="1027"/>
        <end position="1050"/>
    </location>
</feature>
<feature type="region of interest" description="Disordered" evidence="1">
    <location>
        <begin position="1026"/>
        <end position="1075"/>
    </location>
</feature>
<keyword evidence="4" id="KW-1185">Reference proteome</keyword>
<dbReference type="SUPFAM" id="SSF48452">
    <property type="entry name" value="TPR-like"/>
    <property type="match status" value="1"/>
</dbReference>
<dbReference type="InterPro" id="IPR011990">
    <property type="entry name" value="TPR-like_helical_dom_sf"/>
</dbReference>
<dbReference type="Gene3D" id="3.40.50.1010">
    <property type="entry name" value="5'-nuclease"/>
    <property type="match status" value="1"/>
</dbReference>
<feature type="domain" description="PIN" evidence="2">
    <location>
        <begin position="1121"/>
        <end position="1267"/>
    </location>
</feature>
<feature type="compositionally biased region" description="Low complexity" evidence="1">
    <location>
        <begin position="11"/>
        <end position="22"/>
    </location>
</feature>
<feature type="compositionally biased region" description="Basic and acidic residues" evidence="1">
    <location>
        <begin position="362"/>
        <end position="374"/>
    </location>
</feature>
<evidence type="ECO:0000313" key="3">
    <source>
        <dbReference type="EMBL" id="GAT61238.1"/>
    </source>
</evidence>
<feature type="compositionally biased region" description="Basic and acidic residues" evidence="1">
    <location>
        <begin position="262"/>
        <end position="275"/>
    </location>
</feature>
<feature type="region of interest" description="Disordered" evidence="1">
    <location>
        <begin position="1"/>
        <end position="22"/>
    </location>
</feature>
<dbReference type="SUPFAM" id="SSF88723">
    <property type="entry name" value="PIN domain-like"/>
    <property type="match status" value="1"/>
</dbReference>